<dbReference type="SMART" id="SM00507">
    <property type="entry name" value="HNHc"/>
    <property type="match status" value="1"/>
</dbReference>
<dbReference type="OrthoDB" id="5241234at2"/>
<reference evidence="2 3" key="1">
    <citation type="journal article" date="2019" name="Environ. Microbiol.">
        <title>Species interactions and distinct microbial communities in high Arctic permafrost affected cryosols are associated with the CH4 and CO2 gas fluxes.</title>
        <authorList>
            <person name="Altshuler I."/>
            <person name="Hamel J."/>
            <person name="Turney S."/>
            <person name="Magnuson E."/>
            <person name="Levesque R."/>
            <person name="Greer C."/>
            <person name="Whyte L.G."/>
        </authorList>
    </citation>
    <scope>NUCLEOTIDE SEQUENCE [LARGE SCALE GENOMIC DNA]</scope>
    <source>
        <strain evidence="2 3">S9.3A</strain>
    </source>
</reference>
<protein>
    <submittedName>
        <fullName evidence="2">DUF222 domain-containing protein</fullName>
    </submittedName>
</protein>
<comment type="caution">
    <text evidence="2">The sequence shown here is derived from an EMBL/GenBank/DDBJ whole genome shotgun (WGS) entry which is preliminary data.</text>
</comment>
<organism evidence="2 3">
    <name type="scientific">Pedococcus bigeumensis</name>
    <dbReference type="NCBI Taxonomy" id="433644"/>
    <lineage>
        <taxon>Bacteria</taxon>
        <taxon>Bacillati</taxon>
        <taxon>Actinomycetota</taxon>
        <taxon>Actinomycetes</taxon>
        <taxon>Micrococcales</taxon>
        <taxon>Intrasporangiaceae</taxon>
        <taxon>Pedococcus</taxon>
    </lineage>
</organism>
<gene>
    <name evidence="2" type="ORF">EAH86_06165</name>
</gene>
<dbReference type="RefSeq" id="WP_140737767.1">
    <property type="nucleotide sequence ID" value="NZ_RCZM01000002.1"/>
</dbReference>
<dbReference type="InterPro" id="IPR003870">
    <property type="entry name" value="DUF222"/>
</dbReference>
<sequence length="453" mass="47757">MFEVGARWQVGDVRALVAGLAGLEGDDDAERIDLISELESLKGAASAAQARLTVAFADSQEAGQEASGVRAGDRGRGVAAQIALARRESPHRGSRHLGFARAMVHEMPATMAHLTAGRVSEWRATILCRETATLSVEDRREVDRRLADDLPSMGDAQVERAARGLAAALDPSSVARRASKAAAERCVSLRPAPDTMTYLSGLLPVAQGVATYAALDRRARELMAAGDRRGRGQIMADTLVERVTGQSSAAAVPIEVNLVMPAGTLLGASDEPAEVAGQGPISAETARALLAASAHTEALVWFRRMLTSVDGAQLVGLESRRRLFPEGIKRFLALRDKTCRTPWCDAPIRHHDHVVAAGRDGPTTAANGQGLCVACNQAKEALGWSAAVVAEGGVDPAGAVGPHRVRLRTPTGHAYDATGAPVLEARRGQPAIGLPRADFSWVEEMLEVKLAAA</sequence>
<dbReference type="AlphaFoldDB" id="A0A502CZQ3"/>
<evidence type="ECO:0000313" key="2">
    <source>
        <dbReference type="EMBL" id="TPG18000.1"/>
    </source>
</evidence>
<name>A0A502CZQ3_9MICO</name>
<keyword evidence="3" id="KW-1185">Reference proteome</keyword>
<proteinExistence type="predicted"/>
<feature type="domain" description="HNH nuclease" evidence="1">
    <location>
        <begin position="327"/>
        <end position="377"/>
    </location>
</feature>
<dbReference type="Pfam" id="PF02720">
    <property type="entry name" value="DUF222"/>
    <property type="match status" value="1"/>
</dbReference>
<evidence type="ECO:0000313" key="3">
    <source>
        <dbReference type="Proteomes" id="UP000317722"/>
    </source>
</evidence>
<accession>A0A502CZQ3</accession>
<dbReference type="InterPro" id="IPR003615">
    <property type="entry name" value="HNH_nuc"/>
</dbReference>
<dbReference type="Proteomes" id="UP000317722">
    <property type="component" value="Unassembled WGS sequence"/>
</dbReference>
<dbReference type="CDD" id="cd00085">
    <property type="entry name" value="HNHc"/>
    <property type="match status" value="1"/>
</dbReference>
<dbReference type="EMBL" id="RCZM01000002">
    <property type="protein sequence ID" value="TPG18000.1"/>
    <property type="molecule type" value="Genomic_DNA"/>
</dbReference>
<evidence type="ECO:0000259" key="1">
    <source>
        <dbReference type="SMART" id="SM00507"/>
    </source>
</evidence>